<dbReference type="Pfam" id="PF01610">
    <property type="entry name" value="DDE_Tnp_ISL3"/>
    <property type="match status" value="1"/>
</dbReference>
<dbReference type="Proteomes" id="UP000182241">
    <property type="component" value="Unassembled WGS sequence"/>
</dbReference>
<gene>
    <name evidence="2" type="ORF">SAMN04489793_5174</name>
</gene>
<accession>A0A1H5BM55</accession>
<evidence type="ECO:0000313" key="2">
    <source>
        <dbReference type="EMBL" id="SED55144.1"/>
    </source>
</evidence>
<proteinExistence type="predicted"/>
<dbReference type="PANTHER" id="PTHR33498:SF1">
    <property type="entry name" value="TRANSPOSASE FOR INSERTION SEQUENCE ELEMENT IS1557"/>
    <property type="match status" value="1"/>
</dbReference>
<organism evidence="2 3">
    <name type="scientific">Tsukamurella tyrosinosolvens</name>
    <dbReference type="NCBI Taxonomy" id="57704"/>
    <lineage>
        <taxon>Bacteria</taxon>
        <taxon>Bacillati</taxon>
        <taxon>Actinomycetota</taxon>
        <taxon>Actinomycetes</taxon>
        <taxon>Mycobacteriales</taxon>
        <taxon>Tsukamurellaceae</taxon>
        <taxon>Tsukamurella</taxon>
    </lineage>
</organism>
<keyword evidence="3" id="KW-1185">Reference proteome</keyword>
<dbReference type="NCBIfam" id="NF033550">
    <property type="entry name" value="transpos_ISL3"/>
    <property type="match status" value="1"/>
</dbReference>
<evidence type="ECO:0000313" key="3">
    <source>
        <dbReference type="Proteomes" id="UP000182241"/>
    </source>
</evidence>
<dbReference type="AlphaFoldDB" id="A0A1H5BM55"/>
<dbReference type="PANTHER" id="PTHR33498">
    <property type="entry name" value="TRANSPOSASE FOR INSERTION SEQUENCE ELEMENT IS1557"/>
    <property type="match status" value="1"/>
</dbReference>
<sequence>MRCPFGAARGPQHLTGVRELGVDEHKWKHVRGNGDSSWVTVLVDLTPVREGTGPARLLDMVAGRSAQALRGWLQERDQAFRDRIKVTAMDGFGGYHTAAAQVLAAARTVMDPFHVIHLAADKVTGCRQRLQQAICGHRGRSGDPLYGIRRILLTRPALLADKQQVKLDSALAADERHVAVEVTAQVYQDLIAAYEHPDRRAGKIAMFKTLKRIHTGVPAGLDELAQLGRSLLKRRREILAYFDTGVSNGPVEAINGRLEHLRGIALGFRNLEHYILRSLLHSGQLADRVNAL</sequence>
<feature type="domain" description="Transposase IS204/IS1001/IS1096/IS1165 DDE" evidence="1">
    <location>
        <begin position="20"/>
        <end position="277"/>
    </location>
</feature>
<evidence type="ECO:0000259" key="1">
    <source>
        <dbReference type="Pfam" id="PF01610"/>
    </source>
</evidence>
<name>A0A1H5BM55_TSUTY</name>
<reference evidence="3" key="1">
    <citation type="submission" date="2016-10" db="EMBL/GenBank/DDBJ databases">
        <authorList>
            <person name="Varghese N."/>
            <person name="Submissions S."/>
        </authorList>
    </citation>
    <scope>NUCLEOTIDE SEQUENCE [LARGE SCALE GENOMIC DNA]</scope>
    <source>
        <strain evidence="3">DSM 44234</strain>
    </source>
</reference>
<dbReference type="EMBL" id="FNSA01000003">
    <property type="protein sequence ID" value="SED55144.1"/>
    <property type="molecule type" value="Genomic_DNA"/>
</dbReference>
<dbReference type="InterPro" id="IPR002560">
    <property type="entry name" value="Transposase_DDE"/>
</dbReference>
<protein>
    <submittedName>
        <fullName evidence="2">Transposase</fullName>
    </submittedName>
</protein>
<dbReference type="InterPro" id="IPR047951">
    <property type="entry name" value="Transpos_ISL3"/>
</dbReference>